<feature type="transmembrane region" description="Helical" evidence="7">
    <location>
        <begin position="6"/>
        <end position="27"/>
    </location>
</feature>
<evidence type="ECO:0000256" key="7">
    <source>
        <dbReference type="HAMAP-Rule" id="MF_00038"/>
    </source>
</evidence>
<comment type="function">
    <text evidence="7">Catalyzes the initial step of the lipid cycle reactions in the biosynthesis of the cell wall peptidoglycan: transfers peptidoglycan precursor phospho-MurNAc-pentapeptide from UDP-MurNAc-pentapeptide onto the lipid carrier undecaprenyl phosphate, yielding undecaprenyl-pyrophosphoryl-MurNAc-pentapeptide, known as lipid I.</text>
</comment>
<comment type="subcellular location">
    <subcellularLocation>
        <location evidence="7">Cell membrane</location>
        <topology evidence="7">Multi-pass membrane protein</topology>
    </subcellularLocation>
    <subcellularLocation>
        <location evidence="1">Membrane</location>
        <topology evidence="1">Multi-pass membrane protein</topology>
    </subcellularLocation>
</comment>
<reference evidence="9 10" key="1">
    <citation type="submission" date="2023-07" db="EMBL/GenBank/DDBJ databases">
        <title>Genomic Encyclopedia of Type Strains, Phase IV (KMG-IV): sequencing the most valuable type-strain genomes for metagenomic binning, comparative biology and taxonomic classification.</title>
        <authorList>
            <person name="Goeker M."/>
        </authorList>
    </citation>
    <scope>NUCLEOTIDE SEQUENCE [LARGE SCALE GENOMIC DNA]</scope>
    <source>
        <strain evidence="9 10">DSM 16784</strain>
    </source>
</reference>
<dbReference type="RefSeq" id="WP_307409630.1">
    <property type="nucleotide sequence ID" value="NZ_JAUSUR010000006.1"/>
</dbReference>
<evidence type="ECO:0000256" key="6">
    <source>
        <dbReference type="ARBA" id="ARBA00023136"/>
    </source>
</evidence>
<keyword evidence="5 7" id="KW-1133">Transmembrane helix</keyword>
<dbReference type="InterPro" id="IPR000715">
    <property type="entry name" value="Glycosyl_transferase_4"/>
</dbReference>
<dbReference type="CDD" id="cd06852">
    <property type="entry name" value="GT_MraY"/>
    <property type="match status" value="1"/>
</dbReference>
<keyword evidence="3 7" id="KW-0808">Transferase</keyword>
<dbReference type="EC" id="2.7.8.13" evidence="7 8"/>
<feature type="transmembrane region" description="Helical" evidence="7">
    <location>
        <begin position="200"/>
        <end position="217"/>
    </location>
</feature>
<accession>A0ABU0E5Q0</accession>
<dbReference type="PROSITE" id="PS01348">
    <property type="entry name" value="MRAY_2"/>
    <property type="match status" value="1"/>
</dbReference>
<sequence>MDITLILSFGISLAITLVVMPVFIPYLHKIKFSQTEREEGLASHQKKTGTPTMGGIVFVLIPVLLCCIMRPKILTDMKMLIVLMAYVGYALIGFIDDFIIVVKKKNDGLPAKVKFLMQSFLAILFFFMYKSVGDTTLWIPIIDEYIELGPLYFVLIFIMFTAESNAVNLTDGLDGLCAGTVSIALVPFIAFAITDNEIELAMLLIAVLGSLLGYLRFNVHPAKIFMGDTGSLALGGLLAAVALVLKKEILLVIIGGLFLIETLSVMIQVISFKTRGKRVFKMAPIHHHFEMSGMKETKVVIMFYIIGILLAILGYVIGVM</sequence>
<feature type="transmembrane region" description="Helical" evidence="7">
    <location>
        <begin position="113"/>
        <end position="129"/>
    </location>
</feature>
<feature type="transmembrane region" description="Helical" evidence="7">
    <location>
        <begin position="53"/>
        <end position="73"/>
    </location>
</feature>
<dbReference type="Pfam" id="PF00953">
    <property type="entry name" value="Glycos_transf_4"/>
    <property type="match status" value="1"/>
</dbReference>
<keyword evidence="7" id="KW-0479">Metal-binding</keyword>
<dbReference type="InterPro" id="IPR018480">
    <property type="entry name" value="PNAcMuramoyl-5peptid_Trfase_CS"/>
</dbReference>
<feature type="transmembrane region" description="Helical" evidence="7">
    <location>
        <begin position="79"/>
        <end position="101"/>
    </location>
</feature>
<keyword evidence="7" id="KW-0132">Cell division</keyword>
<dbReference type="PANTHER" id="PTHR22926">
    <property type="entry name" value="PHOSPHO-N-ACETYLMURAMOYL-PENTAPEPTIDE-TRANSFERASE"/>
    <property type="match status" value="1"/>
</dbReference>
<keyword evidence="10" id="KW-1185">Reference proteome</keyword>
<feature type="transmembrane region" description="Helical" evidence="7">
    <location>
        <begin position="149"/>
        <end position="169"/>
    </location>
</feature>
<feature type="transmembrane region" description="Helical" evidence="7">
    <location>
        <begin position="299"/>
        <end position="318"/>
    </location>
</feature>
<keyword evidence="7" id="KW-0460">Magnesium</keyword>
<evidence type="ECO:0000256" key="4">
    <source>
        <dbReference type="ARBA" id="ARBA00022692"/>
    </source>
</evidence>
<keyword evidence="7" id="KW-0961">Cell wall biogenesis/degradation</keyword>
<keyword evidence="6 7" id="KW-0472">Membrane</keyword>
<comment type="pathway">
    <text evidence="7">Cell wall biogenesis; peptidoglycan biosynthesis.</text>
</comment>
<evidence type="ECO:0000256" key="2">
    <source>
        <dbReference type="ARBA" id="ARBA00005583"/>
    </source>
</evidence>
<organism evidence="9 10">
    <name type="scientific">Breznakia pachnodae</name>
    <dbReference type="NCBI Taxonomy" id="265178"/>
    <lineage>
        <taxon>Bacteria</taxon>
        <taxon>Bacillati</taxon>
        <taxon>Bacillota</taxon>
        <taxon>Erysipelotrichia</taxon>
        <taxon>Erysipelotrichales</taxon>
        <taxon>Erysipelotrichaceae</taxon>
        <taxon>Breznakia</taxon>
    </lineage>
</organism>
<dbReference type="Pfam" id="PF10555">
    <property type="entry name" value="MraY_sig1"/>
    <property type="match status" value="1"/>
</dbReference>
<keyword evidence="7" id="KW-0131">Cell cycle</keyword>
<evidence type="ECO:0000256" key="5">
    <source>
        <dbReference type="ARBA" id="ARBA00022989"/>
    </source>
</evidence>
<comment type="cofactor">
    <cofactor evidence="7">
        <name>Mg(2+)</name>
        <dbReference type="ChEBI" id="CHEBI:18420"/>
    </cofactor>
</comment>
<gene>
    <name evidence="7" type="primary">mraY</name>
    <name evidence="9" type="ORF">J2S15_002973</name>
</gene>
<proteinExistence type="inferred from homology"/>
<protein>
    <recommendedName>
        <fullName evidence="7 8">Phospho-N-acetylmuramoyl-pentapeptide-transferase</fullName>
        <ecNumber evidence="7 8">2.7.8.13</ecNumber>
    </recommendedName>
    <alternativeName>
        <fullName evidence="7">UDP-MurNAc-pentapeptide phosphotransferase</fullName>
    </alternativeName>
</protein>
<comment type="catalytic activity">
    <reaction evidence="7">
        <text>UDP-N-acetyl-alpha-D-muramoyl-L-alanyl-gamma-D-glutamyl-meso-2,6-diaminopimeloyl-D-alanyl-D-alanine + di-trans,octa-cis-undecaprenyl phosphate = di-trans,octa-cis-undecaprenyl diphospho-N-acetyl-alpha-D-muramoyl-L-alanyl-D-glutamyl-meso-2,6-diaminopimeloyl-D-alanyl-D-alanine + UMP</text>
        <dbReference type="Rhea" id="RHEA:28386"/>
        <dbReference type="ChEBI" id="CHEBI:57865"/>
        <dbReference type="ChEBI" id="CHEBI:60392"/>
        <dbReference type="ChEBI" id="CHEBI:61386"/>
        <dbReference type="ChEBI" id="CHEBI:61387"/>
        <dbReference type="EC" id="2.7.8.13"/>
    </reaction>
</comment>
<dbReference type="InterPro" id="IPR003524">
    <property type="entry name" value="PNAcMuramoyl-5peptid_Trfase"/>
</dbReference>
<dbReference type="PROSITE" id="PS01347">
    <property type="entry name" value="MRAY_1"/>
    <property type="match status" value="1"/>
</dbReference>
<feature type="transmembrane region" description="Helical" evidence="7">
    <location>
        <begin position="249"/>
        <end position="272"/>
    </location>
</feature>
<evidence type="ECO:0000256" key="3">
    <source>
        <dbReference type="ARBA" id="ARBA00022679"/>
    </source>
</evidence>
<evidence type="ECO:0000313" key="10">
    <source>
        <dbReference type="Proteomes" id="UP001230220"/>
    </source>
</evidence>
<name>A0ABU0E5Q0_9FIRM</name>
<comment type="caution">
    <text evidence="9">The sequence shown here is derived from an EMBL/GenBank/DDBJ whole genome shotgun (WGS) entry which is preliminary data.</text>
</comment>
<feature type="transmembrane region" description="Helical" evidence="7">
    <location>
        <begin position="224"/>
        <end position="243"/>
    </location>
</feature>
<evidence type="ECO:0000313" key="9">
    <source>
        <dbReference type="EMBL" id="MDQ0362219.1"/>
    </source>
</evidence>
<dbReference type="HAMAP" id="MF_00038">
    <property type="entry name" value="MraY"/>
    <property type="match status" value="1"/>
</dbReference>
<evidence type="ECO:0000256" key="8">
    <source>
        <dbReference type="NCBIfam" id="TIGR00445"/>
    </source>
</evidence>
<dbReference type="EMBL" id="JAUSUR010000006">
    <property type="protein sequence ID" value="MDQ0362219.1"/>
    <property type="molecule type" value="Genomic_DNA"/>
</dbReference>
<evidence type="ECO:0000256" key="1">
    <source>
        <dbReference type="ARBA" id="ARBA00004141"/>
    </source>
</evidence>
<dbReference type="GO" id="GO:0016740">
    <property type="term" value="F:transferase activity"/>
    <property type="evidence" value="ECO:0007669"/>
    <property type="project" value="UniProtKB-KW"/>
</dbReference>
<keyword evidence="7" id="KW-0573">Peptidoglycan synthesis</keyword>
<keyword evidence="7" id="KW-0133">Cell shape</keyword>
<keyword evidence="7" id="KW-1003">Cell membrane</keyword>
<feature type="transmembrane region" description="Helical" evidence="7">
    <location>
        <begin position="176"/>
        <end position="194"/>
    </location>
</feature>
<comment type="similarity">
    <text evidence="2 7">Belongs to the glycosyltransferase 4 family. MraY subfamily.</text>
</comment>
<dbReference type="Proteomes" id="UP001230220">
    <property type="component" value="Unassembled WGS sequence"/>
</dbReference>
<dbReference type="PANTHER" id="PTHR22926:SF5">
    <property type="entry name" value="PHOSPHO-N-ACETYLMURAMOYL-PENTAPEPTIDE-TRANSFERASE HOMOLOG"/>
    <property type="match status" value="1"/>
</dbReference>
<keyword evidence="4 7" id="KW-0812">Transmembrane</keyword>
<dbReference type="NCBIfam" id="TIGR00445">
    <property type="entry name" value="mraY"/>
    <property type="match status" value="1"/>
</dbReference>